<accession>A0AAV4Q6M7</accession>
<sequence length="138" mass="15856">MITAKLSTFSLPLFFPVETRRHLIDQIPRRGQQSRHDTLRPIMAQPYRFNAEDFQIGRWRGIMLTSSILQKERHVSCTILCRERGIYSAVNCGRKRACFYQKGGGPQNKECPLPPFDFGEDKGTEEGMSSQTDTVMRS</sequence>
<evidence type="ECO:0000313" key="2">
    <source>
        <dbReference type="EMBL" id="GIY05115.1"/>
    </source>
</evidence>
<feature type="compositionally biased region" description="Polar residues" evidence="1">
    <location>
        <begin position="127"/>
        <end position="138"/>
    </location>
</feature>
<feature type="region of interest" description="Disordered" evidence="1">
    <location>
        <begin position="104"/>
        <end position="138"/>
    </location>
</feature>
<gene>
    <name evidence="2" type="ORF">CEXT_744051</name>
</gene>
<organism evidence="2 3">
    <name type="scientific">Caerostris extrusa</name>
    <name type="common">Bark spider</name>
    <name type="synonym">Caerostris bankana</name>
    <dbReference type="NCBI Taxonomy" id="172846"/>
    <lineage>
        <taxon>Eukaryota</taxon>
        <taxon>Metazoa</taxon>
        <taxon>Ecdysozoa</taxon>
        <taxon>Arthropoda</taxon>
        <taxon>Chelicerata</taxon>
        <taxon>Arachnida</taxon>
        <taxon>Araneae</taxon>
        <taxon>Araneomorphae</taxon>
        <taxon>Entelegynae</taxon>
        <taxon>Araneoidea</taxon>
        <taxon>Araneidae</taxon>
        <taxon>Caerostris</taxon>
    </lineage>
</organism>
<dbReference type="AlphaFoldDB" id="A0AAV4Q6M7"/>
<comment type="caution">
    <text evidence="2">The sequence shown here is derived from an EMBL/GenBank/DDBJ whole genome shotgun (WGS) entry which is preliminary data.</text>
</comment>
<dbReference type="Proteomes" id="UP001054945">
    <property type="component" value="Unassembled WGS sequence"/>
</dbReference>
<keyword evidence="3" id="KW-1185">Reference proteome</keyword>
<dbReference type="EMBL" id="BPLR01005810">
    <property type="protein sequence ID" value="GIY05115.1"/>
    <property type="molecule type" value="Genomic_DNA"/>
</dbReference>
<evidence type="ECO:0000256" key="1">
    <source>
        <dbReference type="SAM" id="MobiDB-lite"/>
    </source>
</evidence>
<reference evidence="2 3" key="1">
    <citation type="submission" date="2021-06" db="EMBL/GenBank/DDBJ databases">
        <title>Caerostris extrusa draft genome.</title>
        <authorList>
            <person name="Kono N."/>
            <person name="Arakawa K."/>
        </authorList>
    </citation>
    <scope>NUCLEOTIDE SEQUENCE [LARGE SCALE GENOMIC DNA]</scope>
</reference>
<name>A0AAV4Q6M7_CAEEX</name>
<protein>
    <submittedName>
        <fullName evidence="2">Uncharacterized protein</fullName>
    </submittedName>
</protein>
<evidence type="ECO:0000313" key="3">
    <source>
        <dbReference type="Proteomes" id="UP001054945"/>
    </source>
</evidence>
<proteinExistence type="predicted"/>